<keyword evidence="2" id="KW-1185">Reference proteome</keyword>
<accession>A0ABQ8JAS8</accession>
<comment type="caution">
    <text evidence="1">The sequence shown here is derived from an EMBL/GenBank/DDBJ whole genome shotgun (WGS) entry which is preliminary data.</text>
</comment>
<gene>
    <name evidence="1" type="ORF">DERP_014851</name>
</gene>
<dbReference type="Proteomes" id="UP000887458">
    <property type="component" value="Unassembled WGS sequence"/>
</dbReference>
<proteinExistence type="predicted"/>
<sequence length="62" mass="7080">MDNNNNNINVPANLKSDKNGNLLCCIIVNLEAILTNQTYISRKVAHLCVFQDHYVNISEKYK</sequence>
<protein>
    <submittedName>
        <fullName evidence="1">Uncharacterized protein</fullName>
    </submittedName>
</protein>
<dbReference type="EMBL" id="NJHN03000055">
    <property type="protein sequence ID" value="KAH9419699.1"/>
    <property type="molecule type" value="Genomic_DNA"/>
</dbReference>
<name>A0ABQ8JAS8_DERPT</name>
<organism evidence="1 2">
    <name type="scientific">Dermatophagoides pteronyssinus</name>
    <name type="common">European house dust mite</name>
    <dbReference type="NCBI Taxonomy" id="6956"/>
    <lineage>
        <taxon>Eukaryota</taxon>
        <taxon>Metazoa</taxon>
        <taxon>Ecdysozoa</taxon>
        <taxon>Arthropoda</taxon>
        <taxon>Chelicerata</taxon>
        <taxon>Arachnida</taxon>
        <taxon>Acari</taxon>
        <taxon>Acariformes</taxon>
        <taxon>Sarcoptiformes</taxon>
        <taxon>Astigmata</taxon>
        <taxon>Psoroptidia</taxon>
        <taxon>Analgoidea</taxon>
        <taxon>Pyroglyphidae</taxon>
        <taxon>Dermatophagoidinae</taxon>
        <taxon>Dermatophagoides</taxon>
    </lineage>
</organism>
<reference evidence="1 2" key="1">
    <citation type="journal article" date="2018" name="J. Allergy Clin. Immunol.">
        <title>High-quality assembly of Dermatophagoides pteronyssinus genome and transcriptome reveals a wide range of novel allergens.</title>
        <authorList>
            <person name="Liu X.Y."/>
            <person name="Yang K.Y."/>
            <person name="Wang M.Q."/>
            <person name="Kwok J.S."/>
            <person name="Zeng X."/>
            <person name="Yang Z."/>
            <person name="Xiao X.J."/>
            <person name="Lau C.P."/>
            <person name="Li Y."/>
            <person name="Huang Z.M."/>
            <person name="Ba J.G."/>
            <person name="Yim A.K."/>
            <person name="Ouyang C.Y."/>
            <person name="Ngai S.M."/>
            <person name="Chan T.F."/>
            <person name="Leung E.L."/>
            <person name="Liu L."/>
            <person name="Liu Z.G."/>
            <person name="Tsui S.K."/>
        </authorList>
    </citation>
    <scope>NUCLEOTIDE SEQUENCE [LARGE SCALE GENOMIC DNA]</scope>
    <source>
        <strain evidence="1">Derp</strain>
    </source>
</reference>
<evidence type="ECO:0000313" key="1">
    <source>
        <dbReference type="EMBL" id="KAH9419699.1"/>
    </source>
</evidence>
<reference evidence="1 2" key="2">
    <citation type="journal article" date="2022" name="Mol. Biol. Evol.">
        <title>Comparative Genomics Reveals Insights into the Divergent Evolution of Astigmatic Mites and Household Pest Adaptations.</title>
        <authorList>
            <person name="Xiong Q."/>
            <person name="Wan A.T."/>
            <person name="Liu X."/>
            <person name="Fung C.S."/>
            <person name="Xiao X."/>
            <person name="Malainual N."/>
            <person name="Hou J."/>
            <person name="Wang L."/>
            <person name="Wang M."/>
            <person name="Yang K.Y."/>
            <person name="Cui Y."/>
            <person name="Leung E.L."/>
            <person name="Nong W."/>
            <person name="Shin S.K."/>
            <person name="Au S.W."/>
            <person name="Jeong K.Y."/>
            <person name="Chew F.T."/>
            <person name="Hui J.H."/>
            <person name="Leung T.F."/>
            <person name="Tungtrongchitr A."/>
            <person name="Zhong N."/>
            <person name="Liu Z."/>
            <person name="Tsui S.K."/>
        </authorList>
    </citation>
    <scope>NUCLEOTIDE SEQUENCE [LARGE SCALE GENOMIC DNA]</scope>
    <source>
        <strain evidence="1">Derp</strain>
    </source>
</reference>
<evidence type="ECO:0000313" key="2">
    <source>
        <dbReference type="Proteomes" id="UP000887458"/>
    </source>
</evidence>